<dbReference type="EMBL" id="JH795862">
    <property type="protein sequence ID" value="EJU02063.1"/>
    <property type="molecule type" value="Genomic_DNA"/>
</dbReference>
<dbReference type="AlphaFoldDB" id="M5GCZ7"/>
<dbReference type="GeneID" id="63687636"/>
<dbReference type="STRING" id="1858805.M5GCZ7"/>
<dbReference type="PANTHER" id="PTHR33266">
    <property type="entry name" value="CHROMOSOME 15, WHOLE GENOME SHOTGUN SEQUENCE"/>
    <property type="match status" value="1"/>
</dbReference>
<evidence type="ECO:0000313" key="2">
    <source>
        <dbReference type="EMBL" id="EJU02063.1"/>
    </source>
</evidence>
<dbReference type="OMA" id="REWIISS"/>
<accession>M5GCZ7</accession>
<keyword evidence="3" id="KW-1185">Reference proteome</keyword>
<reference evidence="2 3" key="1">
    <citation type="journal article" date="2012" name="Science">
        <title>The Paleozoic origin of enzymatic lignin decomposition reconstructed from 31 fungal genomes.</title>
        <authorList>
            <person name="Floudas D."/>
            <person name="Binder M."/>
            <person name="Riley R."/>
            <person name="Barry K."/>
            <person name="Blanchette R.A."/>
            <person name="Henrissat B."/>
            <person name="Martinez A.T."/>
            <person name="Otillar R."/>
            <person name="Spatafora J.W."/>
            <person name="Yadav J.S."/>
            <person name="Aerts A."/>
            <person name="Benoit I."/>
            <person name="Boyd A."/>
            <person name="Carlson A."/>
            <person name="Copeland A."/>
            <person name="Coutinho P.M."/>
            <person name="de Vries R.P."/>
            <person name="Ferreira P."/>
            <person name="Findley K."/>
            <person name="Foster B."/>
            <person name="Gaskell J."/>
            <person name="Glotzer D."/>
            <person name="Gorecki P."/>
            <person name="Heitman J."/>
            <person name="Hesse C."/>
            <person name="Hori C."/>
            <person name="Igarashi K."/>
            <person name="Jurgens J.A."/>
            <person name="Kallen N."/>
            <person name="Kersten P."/>
            <person name="Kohler A."/>
            <person name="Kuees U."/>
            <person name="Kumar T.K.A."/>
            <person name="Kuo A."/>
            <person name="LaButti K."/>
            <person name="Larrondo L.F."/>
            <person name="Lindquist E."/>
            <person name="Ling A."/>
            <person name="Lombard V."/>
            <person name="Lucas S."/>
            <person name="Lundell T."/>
            <person name="Martin R."/>
            <person name="McLaughlin D.J."/>
            <person name="Morgenstern I."/>
            <person name="Morin E."/>
            <person name="Murat C."/>
            <person name="Nagy L.G."/>
            <person name="Nolan M."/>
            <person name="Ohm R.A."/>
            <person name="Patyshakuliyeva A."/>
            <person name="Rokas A."/>
            <person name="Ruiz-Duenas F.J."/>
            <person name="Sabat G."/>
            <person name="Salamov A."/>
            <person name="Samejima M."/>
            <person name="Schmutz J."/>
            <person name="Slot J.C."/>
            <person name="St John F."/>
            <person name="Stenlid J."/>
            <person name="Sun H."/>
            <person name="Sun S."/>
            <person name="Syed K."/>
            <person name="Tsang A."/>
            <person name="Wiebenga A."/>
            <person name="Young D."/>
            <person name="Pisabarro A."/>
            <person name="Eastwood D.C."/>
            <person name="Martin F."/>
            <person name="Cullen D."/>
            <person name="Grigoriev I.V."/>
            <person name="Hibbett D.S."/>
        </authorList>
    </citation>
    <scope>NUCLEOTIDE SEQUENCE [LARGE SCALE GENOMIC DNA]</scope>
    <source>
        <strain evidence="2 3">DJM-731 SS1</strain>
    </source>
</reference>
<dbReference type="Proteomes" id="UP000030653">
    <property type="component" value="Unassembled WGS sequence"/>
</dbReference>
<dbReference type="OrthoDB" id="107110at2759"/>
<organism evidence="2 3">
    <name type="scientific">Dacryopinax primogenitus (strain DJM 731)</name>
    <name type="common">Brown rot fungus</name>
    <dbReference type="NCBI Taxonomy" id="1858805"/>
    <lineage>
        <taxon>Eukaryota</taxon>
        <taxon>Fungi</taxon>
        <taxon>Dikarya</taxon>
        <taxon>Basidiomycota</taxon>
        <taxon>Agaricomycotina</taxon>
        <taxon>Dacrymycetes</taxon>
        <taxon>Dacrymycetales</taxon>
        <taxon>Dacrymycetaceae</taxon>
        <taxon>Dacryopinax</taxon>
    </lineage>
</organism>
<sequence length="866" mass="97766">MPRNAENLLGFQMFFVCIVDAAKQHDSTNRALREEISRHDVSALSQQGLLHQVWAILEPHANGGPPMERDDWTRVLSIPALREWIISSPHPMGTFQNLIRADVAEELAKAYEVPFQSDAREAFVQELYAIDKGLLTDEKAKIYGRCVSIINSSGVGKSRLAGQLGIGRVEDPISTNEPCRPEEPLLAIPVNLRGANAPGWPPGDDAVRSYFEDSSRNDSGSASGHVRCAAFLGAALSQALGSLKDIVKSNPTIGYVELIRTWTERMEGRDRTYRNEFWKRVIAAIHESSPVTKSSRSSPKRKDPQDEEYNKTIVTIASDCHAEFITKPRNDLLAYLQEKRGQRVQVIIYFDESAMLDEFYWILLRLTNRQPQEAPLWLMFMATNGRIKDYMPPSQDINSARLFNETMQLIDPWYYLGWDHWSQLASKSRTMMALLSWLHASYYGRPIWYAHKNSNPYHDILEQGTLKLFCGVKFDPHNIDAVFAAFSVIVILDLVLHTEVAATMAERAVASHMRLFDGVERFPELAYQTHTPGEPVLALCAAYNLFESVDTFSTAFRTLVAQLAQGNLIPKGDIGELAARLLLYCPRIVAANWPDSGREPPKYVGMIVWLEALLGPKLDDKLRKQFAGHHINFTHWLATKEAIPWASLTRKQLANWWARGCALQCCPNQESFDALVVSYTSSVEDNAIFDPELVCLNYIQVKFKHDPDYKAIDKMHATSMAIQPELSNQPHLGILMELGTEARFQDNNLFVRMTEPGLRSTRTISTKSKPGKNSIGTSSAVLGDGQMWTIEIRGNTAETYSILNHLRIADTFRTMLKCFEPSVMPRSERTRPCYRFTGPSVEWMADYERDSFSQGQSVADVEMDDG</sequence>
<evidence type="ECO:0000313" key="3">
    <source>
        <dbReference type="Proteomes" id="UP000030653"/>
    </source>
</evidence>
<dbReference type="PANTHER" id="PTHR33266:SF1">
    <property type="entry name" value="F-BOX DOMAIN-CONTAINING PROTEIN"/>
    <property type="match status" value="1"/>
</dbReference>
<proteinExistence type="predicted"/>
<dbReference type="HOGENOM" id="CLU_009568_3_0_1"/>
<protein>
    <submittedName>
        <fullName evidence="2">Uncharacterized protein</fullName>
    </submittedName>
</protein>
<evidence type="ECO:0000256" key="1">
    <source>
        <dbReference type="SAM" id="MobiDB-lite"/>
    </source>
</evidence>
<dbReference type="RefSeq" id="XP_040628960.1">
    <property type="nucleotide sequence ID" value="XM_040772574.1"/>
</dbReference>
<feature type="compositionally biased region" description="Basic and acidic residues" evidence="1">
    <location>
        <begin position="300"/>
        <end position="309"/>
    </location>
</feature>
<gene>
    <name evidence="2" type="ORF">DACRYDRAFT_21854</name>
</gene>
<feature type="region of interest" description="Disordered" evidence="1">
    <location>
        <begin position="289"/>
        <end position="309"/>
    </location>
</feature>
<name>M5GCZ7_DACPD</name>